<evidence type="ECO:0000256" key="1">
    <source>
        <dbReference type="ARBA" id="ARBA00022679"/>
    </source>
</evidence>
<dbReference type="GO" id="GO:0016301">
    <property type="term" value="F:kinase activity"/>
    <property type="evidence" value="ECO:0007669"/>
    <property type="project" value="UniProtKB-KW"/>
</dbReference>
<dbReference type="GO" id="GO:0004788">
    <property type="term" value="F:thiamine diphosphokinase activity"/>
    <property type="evidence" value="ECO:0007669"/>
    <property type="project" value="UniProtKB-UniRule"/>
</dbReference>
<sequence length="223" mass="24654">MSEKGQKNRVLIITGGRIERDFAAAYLREQQFDRVIAADSGLAACRDLAVTPTDILGDFDSLRDEELLDFYKNAGVPVRQFPSRKDFTDTELAVEYARELSPDEVILLGATGTRYDHALANIGMLEKLAADGIKGKIVDAHNEMEMLCGQNEKKYKKRPERKFFSLVAWGGAVTGIDLIGFSYPLSDASLYPAQSLGISNELTEDIGILRMRTGSLLVIRSSD</sequence>
<organism evidence="8 9">
    <name type="scientific">Candidatus Anaerobutyricum stercoripullorum</name>
    <dbReference type="NCBI Taxonomy" id="2838456"/>
    <lineage>
        <taxon>Bacteria</taxon>
        <taxon>Bacillati</taxon>
        <taxon>Bacillota</taxon>
        <taxon>Clostridia</taxon>
        <taxon>Lachnospirales</taxon>
        <taxon>Lachnospiraceae</taxon>
        <taxon>Anaerobutyricum</taxon>
    </lineage>
</organism>
<dbReference type="SUPFAM" id="SSF63862">
    <property type="entry name" value="Thiamin pyrophosphokinase, substrate-binding domain"/>
    <property type="match status" value="1"/>
</dbReference>
<dbReference type="EMBL" id="DXEQ01000131">
    <property type="protein sequence ID" value="HIX72315.1"/>
    <property type="molecule type" value="Genomic_DNA"/>
</dbReference>
<dbReference type="EC" id="2.7.6.2" evidence="5"/>
<dbReference type="Pfam" id="PF04265">
    <property type="entry name" value="TPK_B1_binding"/>
    <property type="match status" value="1"/>
</dbReference>
<dbReference type="GO" id="GO:0030975">
    <property type="term" value="F:thiamine binding"/>
    <property type="evidence" value="ECO:0007669"/>
    <property type="project" value="InterPro"/>
</dbReference>
<name>A0A9D1X498_9FIRM</name>
<dbReference type="SMART" id="SM00983">
    <property type="entry name" value="TPK_B1_binding"/>
    <property type="match status" value="1"/>
</dbReference>
<keyword evidence="6" id="KW-1133">Transmembrane helix</keyword>
<reference evidence="8" key="2">
    <citation type="submission" date="2021-04" db="EMBL/GenBank/DDBJ databases">
        <authorList>
            <person name="Gilroy R."/>
        </authorList>
    </citation>
    <scope>NUCLEOTIDE SEQUENCE</scope>
    <source>
        <strain evidence="8">ChiSxjej3B15-1167</strain>
    </source>
</reference>
<dbReference type="GO" id="GO:0005524">
    <property type="term" value="F:ATP binding"/>
    <property type="evidence" value="ECO:0007669"/>
    <property type="project" value="UniProtKB-KW"/>
</dbReference>
<evidence type="ECO:0000256" key="2">
    <source>
        <dbReference type="ARBA" id="ARBA00022741"/>
    </source>
</evidence>
<evidence type="ECO:0000256" key="5">
    <source>
        <dbReference type="NCBIfam" id="TIGR01378"/>
    </source>
</evidence>
<evidence type="ECO:0000313" key="9">
    <source>
        <dbReference type="Proteomes" id="UP000886805"/>
    </source>
</evidence>
<feature type="domain" description="Thiamin pyrophosphokinase thiamin-binding" evidence="7">
    <location>
        <begin position="149"/>
        <end position="217"/>
    </location>
</feature>
<reference evidence="8" key="1">
    <citation type="journal article" date="2021" name="PeerJ">
        <title>Extensive microbial diversity within the chicken gut microbiome revealed by metagenomics and culture.</title>
        <authorList>
            <person name="Gilroy R."/>
            <person name="Ravi A."/>
            <person name="Getino M."/>
            <person name="Pursley I."/>
            <person name="Horton D.L."/>
            <person name="Alikhan N.F."/>
            <person name="Baker D."/>
            <person name="Gharbi K."/>
            <person name="Hall N."/>
            <person name="Watson M."/>
            <person name="Adriaenssens E.M."/>
            <person name="Foster-Nyarko E."/>
            <person name="Jarju S."/>
            <person name="Secka A."/>
            <person name="Antonio M."/>
            <person name="Oren A."/>
            <person name="Chaudhuri R.R."/>
            <person name="La Ragione R."/>
            <person name="Hildebrand F."/>
            <person name="Pallen M.J."/>
        </authorList>
    </citation>
    <scope>NUCLEOTIDE SEQUENCE</scope>
    <source>
        <strain evidence="8">ChiSxjej3B15-1167</strain>
    </source>
</reference>
<dbReference type="Pfam" id="PF04263">
    <property type="entry name" value="TPK_catalytic"/>
    <property type="match status" value="1"/>
</dbReference>
<dbReference type="NCBIfam" id="TIGR01378">
    <property type="entry name" value="thi_PPkinase"/>
    <property type="match status" value="1"/>
</dbReference>
<keyword evidence="4" id="KW-0067">ATP-binding</keyword>
<comment type="caution">
    <text evidence="8">The sequence shown here is derived from an EMBL/GenBank/DDBJ whole genome shotgun (WGS) entry which is preliminary data.</text>
</comment>
<dbReference type="InterPro" id="IPR036759">
    <property type="entry name" value="TPK_catalytic_sf"/>
</dbReference>
<dbReference type="PANTHER" id="PTHR41299:SF1">
    <property type="entry name" value="THIAMINE PYROPHOSPHOKINASE"/>
    <property type="match status" value="1"/>
</dbReference>
<keyword evidence="3" id="KW-0418">Kinase</keyword>
<gene>
    <name evidence="8" type="ORF">H9849_04770</name>
</gene>
<evidence type="ECO:0000256" key="3">
    <source>
        <dbReference type="ARBA" id="ARBA00022777"/>
    </source>
</evidence>
<keyword evidence="2" id="KW-0547">Nucleotide-binding</keyword>
<dbReference type="GO" id="GO:0006772">
    <property type="term" value="P:thiamine metabolic process"/>
    <property type="evidence" value="ECO:0007669"/>
    <property type="project" value="UniProtKB-UniRule"/>
</dbReference>
<dbReference type="InterPro" id="IPR006282">
    <property type="entry name" value="Thi_PPkinase"/>
</dbReference>
<keyword evidence="6" id="KW-0812">Transmembrane</keyword>
<dbReference type="InterPro" id="IPR007371">
    <property type="entry name" value="TPK_catalytic"/>
</dbReference>
<protein>
    <recommendedName>
        <fullName evidence="5">Thiamine diphosphokinase</fullName>
        <ecNumber evidence="5">2.7.6.2</ecNumber>
    </recommendedName>
</protein>
<evidence type="ECO:0000259" key="7">
    <source>
        <dbReference type="SMART" id="SM00983"/>
    </source>
</evidence>
<keyword evidence="6" id="KW-0472">Membrane</keyword>
<dbReference type="Gene3D" id="3.40.50.10240">
    <property type="entry name" value="Thiamin pyrophosphokinase, catalytic domain"/>
    <property type="match status" value="1"/>
</dbReference>
<dbReference type="SUPFAM" id="SSF63999">
    <property type="entry name" value="Thiamin pyrophosphokinase, catalytic domain"/>
    <property type="match status" value="1"/>
</dbReference>
<evidence type="ECO:0000256" key="4">
    <source>
        <dbReference type="ARBA" id="ARBA00022840"/>
    </source>
</evidence>
<accession>A0A9D1X498</accession>
<dbReference type="GO" id="GO:0009229">
    <property type="term" value="P:thiamine diphosphate biosynthetic process"/>
    <property type="evidence" value="ECO:0007669"/>
    <property type="project" value="InterPro"/>
</dbReference>
<dbReference type="Proteomes" id="UP000886805">
    <property type="component" value="Unassembled WGS sequence"/>
</dbReference>
<feature type="transmembrane region" description="Helical" evidence="6">
    <location>
        <begin position="163"/>
        <end position="183"/>
    </location>
</feature>
<dbReference type="InterPro" id="IPR036371">
    <property type="entry name" value="TPK_B1-bd_sf"/>
</dbReference>
<evidence type="ECO:0000313" key="8">
    <source>
        <dbReference type="EMBL" id="HIX72315.1"/>
    </source>
</evidence>
<proteinExistence type="predicted"/>
<keyword evidence="1 8" id="KW-0808">Transferase</keyword>
<dbReference type="InterPro" id="IPR053149">
    <property type="entry name" value="TPK"/>
</dbReference>
<dbReference type="AlphaFoldDB" id="A0A9D1X498"/>
<dbReference type="PANTHER" id="PTHR41299">
    <property type="entry name" value="THIAMINE PYROPHOSPHOKINASE"/>
    <property type="match status" value="1"/>
</dbReference>
<dbReference type="InterPro" id="IPR007373">
    <property type="entry name" value="Thiamin_PyroPKinase_B1-bd"/>
</dbReference>
<dbReference type="CDD" id="cd07995">
    <property type="entry name" value="TPK"/>
    <property type="match status" value="1"/>
</dbReference>
<evidence type="ECO:0000256" key="6">
    <source>
        <dbReference type="SAM" id="Phobius"/>
    </source>
</evidence>